<gene>
    <name evidence="4" type="ORF">CRG98_023240</name>
</gene>
<proteinExistence type="inferred from homology"/>
<comment type="caution">
    <text evidence="4">The sequence shown here is derived from an EMBL/GenBank/DDBJ whole genome shotgun (WGS) entry which is preliminary data.</text>
</comment>
<protein>
    <submittedName>
        <fullName evidence="4">Uncharacterized protein</fullName>
    </submittedName>
</protein>
<dbReference type="InterPro" id="IPR036396">
    <property type="entry name" value="Cyt_P450_sf"/>
</dbReference>
<evidence type="ECO:0000256" key="1">
    <source>
        <dbReference type="ARBA" id="ARBA00010617"/>
    </source>
</evidence>
<evidence type="ECO:0000313" key="5">
    <source>
        <dbReference type="Proteomes" id="UP000233551"/>
    </source>
</evidence>
<dbReference type="AlphaFoldDB" id="A0A2I0JJB0"/>
<dbReference type="GO" id="GO:0004497">
    <property type="term" value="F:monooxygenase activity"/>
    <property type="evidence" value="ECO:0007669"/>
    <property type="project" value="InterPro"/>
</dbReference>
<keyword evidence="3" id="KW-0408">Iron</keyword>
<evidence type="ECO:0000313" key="4">
    <source>
        <dbReference type="EMBL" id="PKI56355.1"/>
    </source>
</evidence>
<keyword evidence="2" id="KW-0479">Metal-binding</keyword>
<dbReference type="GO" id="GO:0016705">
    <property type="term" value="F:oxidoreductase activity, acting on paired donors, with incorporation or reduction of molecular oxygen"/>
    <property type="evidence" value="ECO:0007669"/>
    <property type="project" value="InterPro"/>
</dbReference>
<comment type="similarity">
    <text evidence="1">Belongs to the cytochrome P450 family.</text>
</comment>
<organism evidence="4 5">
    <name type="scientific">Punica granatum</name>
    <name type="common">Pomegranate</name>
    <dbReference type="NCBI Taxonomy" id="22663"/>
    <lineage>
        <taxon>Eukaryota</taxon>
        <taxon>Viridiplantae</taxon>
        <taxon>Streptophyta</taxon>
        <taxon>Embryophyta</taxon>
        <taxon>Tracheophyta</taxon>
        <taxon>Spermatophyta</taxon>
        <taxon>Magnoliopsida</taxon>
        <taxon>eudicotyledons</taxon>
        <taxon>Gunneridae</taxon>
        <taxon>Pentapetalae</taxon>
        <taxon>rosids</taxon>
        <taxon>malvids</taxon>
        <taxon>Myrtales</taxon>
        <taxon>Lythraceae</taxon>
        <taxon>Punica</taxon>
    </lineage>
</organism>
<dbReference type="PANTHER" id="PTHR24286">
    <property type="entry name" value="CYTOCHROME P450 26"/>
    <property type="match status" value="1"/>
</dbReference>
<dbReference type="GO" id="GO:0005506">
    <property type="term" value="F:iron ion binding"/>
    <property type="evidence" value="ECO:0007669"/>
    <property type="project" value="InterPro"/>
</dbReference>
<dbReference type="EMBL" id="PGOL01001607">
    <property type="protein sequence ID" value="PKI56355.1"/>
    <property type="molecule type" value="Genomic_DNA"/>
</dbReference>
<keyword evidence="5" id="KW-1185">Reference proteome</keyword>
<evidence type="ECO:0000256" key="2">
    <source>
        <dbReference type="ARBA" id="ARBA00022723"/>
    </source>
</evidence>
<dbReference type="SUPFAM" id="SSF48264">
    <property type="entry name" value="Cytochrome P450"/>
    <property type="match status" value="1"/>
</dbReference>
<dbReference type="Proteomes" id="UP000233551">
    <property type="component" value="Unassembled WGS sequence"/>
</dbReference>
<evidence type="ECO:0000256" key="3">
    <source>
        <dbReference type="ARBA" id="ARBA00023004"/>
    </source>
</evidence>
<dbReference type="Gene3D" id="1.10.630.10">
    <property type="entry name" value="Cytochrome P450"/>
    <property type="match status" value="1"/>
</dbReference>
<dbReference type="GO" id="GO:0020037">
    <property type="term" value="F:heme binding"/>
    <property type="evidence" value="ECO:0007669"/>
    <property type="project" value="InterPro"/>
</dbReference>
<dbReference type="GO" id="GO:0016125">
    <property type="term" value="P:sterol metabolic process"/>
    <property type="evidence" value="ECO:0007669"/>
    <property type="project" value="TreeGrafter"/>
</dbReference>
<reference evidence="4 5" key="1">
    <citation type="submission" date="2017-11" db="EMBL/GenBank/DDBJ databases">
        <title>De-novo sequencing of pomegranate (Punica granatum L.) genome.</title>
        <authorList>
            <person name="Akparov Z."/>
            <person name="Amiraslanov A."/>
            <person name="Hajiyeva S."/>
            <person name="Abbasov M."/>
            <person name="Kaur K."/>
            <person name="Hamwieh A."/>
            <person name="Solovyev V."/>
            <person name="Salamov A."/>
            <person name="Braich B."/>
            <person name="Kosarev P."/>
            <person name="Mahmoud A."/>
            <person name="Hajiyev E."/>
            <person name="Babayeva S."/>
            <person name="Izzatullayeva V."/>
            <person name="Mammadov A."/>
            <person name="Mammadov A."/>
            <person name="Sharifova S."/>
            <person name="Ojaghi J."/>
            <person name="Eynullazada K."/>
            <person name="Bayramov B."/>
            <person name="Abdulazimova A."/>
            <person name="Shahmuradov I."/>
        </authorList>
    </citation>
    <scope>NUCLEOTIDE SEQUENCE [LARGE SCALE GENOMIC DNA]</scope>
    <source>
        <strain evidence="5">cv. AG2017</strain>
        <tissue evidence="4">Leaf</tissue>
    </source>
</reference>
<dbReference type="STRING" id="22663.A0A2I0JJB0"/>
<sequence>MARRNLPPGRFGWPLVGEMMEFLRANWEGCPDKFVRDRVERYGSTMFRTCVFGEPMVFLCGSAGNKFLFSKEGKKVGHWFPAPIRRLSGRSLVFMSGDEARVRKKLIVAGFFNTNLLKKCVPTMDEITRGYLETHWQGRVSN</sequence>
<name>A0A2I0JJB0_PUNGR</name>
<accession>A0A2I0JJB0</accession>
<dbReference type="PANTHER" id="PTHR24286:SF209">
    <property type="entry name" value="BETA-AMYRIN 28-OXIDASE-LIKE"/>
    <property type="match status" value="1"/>
</dbReference>